<protein>
    <recommendedName>
        <fullName evidence="2">Ribosomal silencing factor RsfS</fullName>
    </recommendedName>
</protein>
<dbReference type="EMBL" id="JACHVB010000035">
    <property type="protein sequence ID" value="MBC2595066.1"/>
    <property type="molecule type" value="Genomic_DNA"/>
</dbReference>
<gene>
    <name evidence="2 3" type="primary">rsfS</name>
    <name evidence="3" type="ORF">H5P28_12435</name>
</gene>
<dbReference type="GO" id="GO:0043023">
    <property type="term" value="F:ribosomal large subunit binding"/>
    <property type="evidence" value="ECO:0007669"/>
    <property type="project" value="TreeGrafter"/>
</dbReference>
<comment type="subcellular location">
    <subcellularLocation>
        <location evidence="2">Cytoplasm</location>
    </subcellularLocation>
</comment>
<dbReference type="GO" id="GO:0017148">
    <property type="term" value="P:negative regulation of translation"/>
    <property type="evidence" value="ECO:0007669"/>
    <property type="project" value="UniProtKB-UniRule"/>
</dbReference>
<dbReference type="Pfam" id="PF02410">
    <property type="entry name" value="RsfS"/>
    <property type="match status" value="1"/>
</dbReference>
<comment type="subunit">
    <text evidence="2">Interacts with ribosomal protein uL14 (rplN).</text>
</comment>
<keyword evidence="2" id="KW-0963">Cytoplasm</keyword>
<comment type="function">
    <text evidence="2">Functions as a ribosomal silencing factor. Interacts with ribosomal protein uL14 (rplN), blocking formation of intersubunit bridge B8. Prevents association of the 30S and 50S ribosomal subunits and the formation of functional ribosomes, thus repressing translation.</text>
</comment>
<reference evidence="3 4" key="1">
    <citation type="submission" date="2020-07" db="EMBL/GenBank/DDBJ databases">
        <authorList>
            <person name="Feng X."/>
        </authorList>
    </citation>
    <scope>NUCLEOTIDE SEQUENCE [LARGE SCALE GENOMIC DNA]</scope>
    <source>
        <strain evidence="3 4">JCM31066</strain>
    </source>
</reference>
<dbReference type="InterPro" id="IPR043519">
    <property type="entry name" value="NT_sf"/>
</dbReference>
<keyword evidence="4" id="KW-1185">Reference proteome</keyword>
<dbReference type="PANTHER" id="PTHR21043:SF0">
    <property type="entry name" value="MITOCHONDRIAL ASSEMBLY OF RIBOSOMAL LARGE SUBUNIT PROTEIN 1"/>
    <property type="match status" value="1"/>
</dbReference>
<dbReference type="NCBIfam" id="TIGR00090">
    <property type="entry name" value="rsfS_iojap_ybeB"/>
    <property type="match status" value="1"/>
</dbReference>
<dbReference type="AlphaFoldDB" id="A0A842HHH6"/>
<evidence type="ECO:0000313" key="4">
    <source>
        <dbReference type="Proteomes" id="UP000546464"/>
    </source>
</evidence>
<dbReference type="GO" id="GO:0090071">
    <property type="term" value="P:negative regulation of ribosome biogenesis"/>
    <property type="evidence" value="ECO:0007669"/>
    <property type="project" value="UniProtKB-UniRule"/>
</dbReference>
<dbReference type="GO" id="GO:0005737">
    <property type="term" value="C:cytoplasm"/>
    <property type="evidence" value="ECO:0007669"/>
    <property type="project" value="UniProtKB-SubCell"/>
</dbReference>
<evidence type="ECO:0000256" key="1">
    <source>
        <dbReference type="ARBA" id="ARBA00010574"/>
    </source>
</evidence>
<name>A0A842HHH6_9BACT</name>
<accession>A0A842HHH6</accession>
<dbReference type="SUPFAM" id="SSF81301">
    <property type="entry name" value="Nucleotidyltransferase"/>
    <property type="match status" value="1"/>
</dbReference>
<dbReference type="Gene3D" id="3.30.460.10">
    <property type="entry name" value="Beta Polymerase, domain 2"/>
    <property type="match status" value="1"/>
</dbReference>
<organism evidence="3 4">
    <name type="scientific">Ruficoccus amylovorans</name>
    <dbReference type="NCBI Taxonomy" id="1804625"/>
    <lineage>
        <taxon>Bacteria</taxon>
        <taxon>Pseudomonadati</taxon>
        <taxon>Verrucomicrobiota</taxon>
        <taxon>Opitutia</taxon>
        <taxon>Puniceicoccales</taxon>
        <taxon>Cerasicoccaceae</taxon>
        <taxon>Ruficoccus</taxon>
    </lineage>
</organism>
<keyword evidence="2" id="KW-0810">Translation regulation</keyword>
<comment type="caution">
    <text evidence="3">The sequence shown here is derived from an EMBL/GenBank/DDBJ whole genome shotgun (WGS) entry which is preliminary data.</text>
</comment>
<dbReference type="InterPro" id="IPR004394">
    <property type="entry name" value="Iojap/RsfS/C7orf30"/>
</dbReference>
<dbReference type="PANTHER" id="PTHR21043">
    <property type="entry name" value="IOJAP SUPERFAMILY ORTHOLOG"/>
    <property type="match status" value="1"/>
</dbReference>
<evidence type="ECO:0000256" key="2">
    <source>
        <dbReference type="HAMAP-Rule" id="MF_01477"/>
    </source>
</evidence>
<evidence type="ECO:0000313" key="3">
    <source>
        <dbReference type="EMBL" id="MBC2595066.1"/>
    </source>
</evidence>
<sequence>MGRVRGFSCRPRLRPISKLTDFIVTESATDTQSIPAGDKSRIRQCLDALEDRKAEDLKVLDVRGQSTVTDYLILATGNSQPHLRALRTAAEKAFKEQGADVLGVDNIPESGWLVVDAYDIMVHLFTTEQRGNYRLESLWKDAVEVEI</sequence>
<proteinExistence type="inferred from homology"/>
<keyword evidence="2" id="KW-0678">Repressor</keyword>
<comment type="similarity">
    <text evidence="1 2">Belongs to the Iojap/RsfS family.</text>
</comment>
<dbReference type="Proteomes" id="UP000546464">
    <property type="component" value="Unassembled WGS sequence"/>
</dbReference>
<dbReference type="HAMAP" id="MF_01477">
    <property type="entry name" value="Iojap_RsfS"/>
    <property type="match status" value="1"/>
</dbReference>
<dbReference type="GO" id="GO:0042256">
    <property type="term" value="P:cytosolic ribosome assembly"/>
    <property type="evidence" value="ECO:0007669"/>
    <property type="project" value="UniProtKB-UniRule"/>
</dbReference>